<reference evidence="3" key="3">
    <citation type="journal article" date="2011" name="PLoS ONE">
        <title>Genome sequence of a mesophilic hydrogenotrophic methanogen Methanocella paludicola, the first cultivated representative of the order Methanocellales.</title>
        <authorList>
            <person name="Sakai S."/>
            <person name="Takaki Y."/>
            <person name="Shimamura S."/>
            <person name="Sekine M."/>
            <person name="Tajima T."/>
            <person name="Kosugi H."/>
            <person name="Ichikawa N."/>
            <person name="Tasumi E."/>
            <person name="Hiraki A.T."/>
            <person name="Shimizu A."/>
            <person name="Kato Y."/>
            <person name="Nishiko R."/>
            <person name="Mori K."/>
            <person name="Fujita N."/>
            <person name="Imachi H."/>
            <person name="Takai K."/>
        </authorList>
    </citation>
    <scope>NUCLEOTIDE SEQUENCE [LARGE SCALE GENOMIC DNA]</scope>
    <source>
        <strain evidence="3">DSM 17711 / JCM 13418 / NBRC 101707 / SANAE</strain>
    </source>
</reference>
<dbReference type="OrthoDB" id="9937at2157"/>
<sequence length="277" mass="30654">MESILLFSDIHADIGALDAILRLSQSGDFVDRYGPVSLTINMGDVLERGHGPGQVVERLESISGLESILGNHDEAFLGRIPVSGSDAESERAHEEYRATGRYESFFRGMGKYYVNTKERLYVVHGGPIDPCAITPEGAEGIEAWLYTQPWQRISFSGERYVDASGYHYLPEDAFDAVRPQLGTGFLIVCGHEHEEAAYVQKGGAVENVLGKLERSTVYLGGREVRETKLALEEDACYLARLGMAGPEGYGEYVDDRRYFGVYSTKGGRALYLLCFGR</sequence>
<reference evidence="2 3" key="1">
    <citation type="journal article" date="2007" name="Appl. Environ. Microbiol.">
        <title>Isolation of key methanogens for global methane emission from rice paddy fields: a novel isolate affiliated with the clone cluster rice cluster I.</title>
        <authorList>
            <person name="Sakai S."/>
            <person name="Imachi H."/>
            <person name="Sekiguchi Y."/>
            <person name="Ohashi A."/>
            <person name="Harada H."/>
            <person name="Kamagata Y."/>
        </authorList>
    </citation>
    <scope>NUCLEOTIDE SEQUENCE [LARGE SCALE GENOMIC DNA]</scope>
    <source>
        <strain evidence="3">DSM 17711 / JCM 13418 / NBRC 101707 / SANAE</strain>
    </source>
</reference>
<dbReference type="GO" id="GO:0016787">
    <property type="term" value="F:hydrolase activity"/>
    <property type="evidence" value="ECO:0007669"/>
    <property type="project" value="InterPro"/>
</dbReference>
<dbReference type="CDD" id="cd00838">
    <property type="entry name" value="MPP_superfamily"/>
    <property type="match status" value="1"/>
</dbReference>
<feature type="domain" description="Calcineurin-like phosphoesterase" evidence="1">
    <location>
        <begin position="4"/>
        <end position="194"/>
    </location>
</feature>
<dbReference type="eggNOG" id="arCOG01143">
    <property type="taxonomic scope" value="Archaea"/>
</dbReference>
<keyword evidence="3" id="KW-1185">Reference proteome</keyword>
<reference evidence="2 3" key="2">
    <citation type="journal article" date="2008" name="Int. J. Syst. Evol. Microbiol.">
        <title>Methanocella paludicola gen. nov., sp. nov., a methane-producing archaeon, the first isolate of the lineage 'Rice Cluster I', and proposal of the new archaeal order Methanocellales ord. nov.</title>
        <authorList>
            <person name="Sakai S."/>
            <person name="Imachi H."/>
            <person name="Hanada S."/>
            <person name="Ohashi A."/>
            <person name="Harada H."/>
            <person name="Kamagata Y."/>
        </authorList>
    </citation>
    <scope>NUCLEOTIDE SEQUENCE [LARGE SCALE GENOMIC DNA]</scope>
    <source>
        <strain evidence="3">DSM 17711 / JCM 13418 / NBRC 101707 / SANAE</strain>
    </source>
</reference>
<evidence type="ECO:0000259" key="1">
    <source>
        <dbReference type="Pfam" id="PF00149"/>
    </source>
</evidence>
<proteinExistence type="predicted"/>
<dbReference type="EMBL" id="AP011532">
    <property type="protein sequence ID" value="BAI60145.1"/>
    <property type="molecule type" value="Genomic_DNA"/>
</dbReference>
<protein>
    <recommendedName>
        <fullName evidence="1">Calcineurin-like phosphoesterase domain-containing protein</fullName>
    </recommendedName>
</protein>
<dbReference type="RefSeq" id="WP_012898825.1">
    <property type="nucleotide sequence ID" value="NC_013665.1"/>
</dbReference>
<dbReference type="GeneID" id="8680238"/>
<gene>
    <name evidence="2" type="ordered locus">MCP_0073</name>
</gene>
<dbReference type="InParanoid" id="D1YUM3"/>
<dbReference type="InterPro" id="IPR004843">
    <property type="entry name" value="Calcineurin-like_PHP"/>
</dbReference>
<dbReference type="KEGG" id="mpd:MCP_0073"/>
<dbReference type="Proteomes" id="UP000001882">
    <property type="component" value="Chromosome"/>
</dbReference>
<name>D1YUM3_METPS</name>
<dbReference type="InterPro" id="IPR029052">
    <property type="entry name" value="Metallo-depent_PP-like"/>
</dbReference>
<dbReference type="Pfam" id="PF00149">
    <property type="entry name" value="Metallophos"/>
    <property type="match status" value="1"/>
</dbReference>
<dbReference type="STRING" id="304371.MCP_0073"/>
<evidence type="ECO:0000313" key="2">
    <source>
        <dbReference type="EMBL" id="BAI60145.1"/>
    </source>
</evidence>
<dbReference type="AlphaFoldDB" id="D1YUM3"/>
<dbReference type="SUPFAM" id="SSF56300">
    <property type="entry name" value="Metallo-dependent phosphatases"/>
    <property type="match status" value="1"/>
</dbReference>
<organism evidence="2 3">
    <name type="scientific">Methanocella paludicola (strain DSM 17711 / JCM 13418 / NBRC 101707 / SANAE)</name>
    <dbReference type="NCBI Taxonomy" id="304371"/>
    <lineage>
        <taxon>Archaea</taxon>
        <taxon>Methanobacteriati</taxon>
        <taxon>Methanobacteriota</taxon>
        <taxon>Stenosarchaea group</taxon>
        <taxon>Methanomicrobia</taxon>
        <taxon>Methanocellales</taxon>
        <taxon>Methanocellaceae</taxon>
        <taxon>Methanocella</taxon>
    </lineage>
</organism>
<dbReference type="Gene3D" id="3.60.21.10">
    <property type="match status" value="1"/>
</dbReference>
<evidence type="ECO:0000313" key="3">
    <source>
        <dbReference type="Proteomes" id="UP000001882"/>
    </source>
</evidence>
<accession>D1YUM3</accession>